<proteinExistence type="inferred from homology"/>
<keyword evidence="5 10" id="KW-0808">Transferase</keyword>
<evidence type="ECO:0000256" key="4">
    <source>
        <dbReference type="ARBA" id="ARBA00022676"/>
    </source>
</evidence>
<evidence type="ECO:0000256" key="8">
    <source>
        <dbReference type="ARBA" id="ARBA00022985"/>
    </source>
</evidence>
<dbReference type="Proteomes" id="UP000296159">
    <property type="component" value="Unassembled WGS sequence"/>
</dbReference>
<dbReference type="RefSeq" id="WP_136164765.1">
    <property type="nucleotide sequence ID" value="NZ_KZ819071.1"/>
</dbReference>
<comment type="caution">
    <text evidence="10">The sequence shown here is derived from an EMBL/GenBank/DDBJ whole genome shotgun (WGS) entry which is preliminary data.</text>
</comment>
<comment type="similarity">
    <text evidence="3">Belongs to the glycosyltransferase 8 family.</text>
</comment>
<keyword evidence="6" id="KW-0479">Metal-binding</keyword>
<dbReference type="NCBIfam" id="NF011718">
    <property type="entry name" value="PRK15171.1"/>
    <property type="match status" value="1"/>
</dbReference>
<keyword evidence="8" id="KW-0448">Lipopolysaccharide biosynthesis</keyword>
<dbReference type="AlphaFoldDB" id="A0A2U1UDF7"/>
<keyword evidence="7" id="KW-0460">Magnesium</keyword>
<gene>
    <name evidence="10" type="ORF">DDT56_01670</name>
</gene>
<name>A0A2U1UDF7_9GAMM</name>
<dbReference type="SUPFAM" id="SSF53448">
    <property type="entry name" value="Nucleotide-diphospho-sugar transferases"/>
    <property type="match status" value="1"/>
</dbReference>
<dbReference type="InterPro" id="IPR013645">
    <property type="entry name" value="Glyco_transf_8N"/>
</dbReference>
<dbReference type="InterPro" id="IPR050748">
    <property type="entry name" value="Glycosyltrans_8_dom-fam"/>
</dbReference>
<evidence type="ECO:0000313" key="10">
    <source>
        <dbReference type="EMBL" id="PWC19706.1"/>
    </source>
</evidence>
<dbReference type="Pfam" id="PF08437">
    <property type="entry name" value="Glyco_transf_8C"/>
    <property type="match status" value="1"/>
</dbReference>
<organism evidence="10 11">
    <name type="scientific">Brenneria corticis</name>
    <dbReference type="NCBI Taxonomy" id="2173106"/>
    <lineage>
        <taxon>Bacteria</taxon>
        <taxon>Pseudomonadati</taxon>
        <taxon>Pseudomonadota</taxon>
        <taxon>Gammaproteobacteria</taxon>
        <taxon>Enterobacterales</taxon>
        <taxon>Pectobacteriaceae</taxon>
        <taxon>Brenneria</taxon>
    </lineage>
</organism>
<keyword evidence="11" id="KW-1185">Reference proteome</keyword>
<dbReference type="InterPro" id="IPR029044">
    <property type="entry name" value="Nucleotide-diphossugar_trans"/>
</dbReference>
<evidence type="ECO:0000259" key="9">
    <source>
        <dbReference type="Pfam" id="PF08437"/>
    </source>
</evidence>
<evidence type="ECO:0000256" key="6">
    <source>
        <dbReference type="ARBA" id="ARBA00022723"/>
    </source>
</evidence>
<comment type="cofactor">
    <cofactor evidence="1">
        <name>Mg(2+)</name>
        <dbReference type="ChEBI" id="CHEBI:18420"/>
    </cofactor>
</comment>
<dbReference type="EMBL" id="QDKH01000001">
    <property type="protein sequence ID" value="PWC19706.1"/>
    <property type="molecule type" value="Genomic_DNA"/>
</dbReference>
<dbReference type="PANTHER" id="PTHR13778">
    <property type="entry name" value="GLYCOSYLTRANSFERASE 8 DOMAIN-CONTAINING PROTEIN"/>
    <property type="match status" value="1"/>
</dbReference>
<comment type="pathway">
    <text evidence="2">Bacterial outer membrane biogenesis; LPS core biosynthesis.</text>
</comment>
<dbReference type="Pfam" id="PF01501">
    <property type="entry name" value="Glyco_transf_8"/>
    <property type="match status" value="1"/>
</dbReference>
<sequence length="341" mass="40205">MYFNRKDVILKKINIDESHNKNGELPTLNIAYGIDKNFLFGCAISISSILLKNKNMNFVFHVFTDYFEDDDVEKFKELAKKYNTEIIIYIINCDELKKLPSTKNWSYATYFRFIIADYLYPDITRILYLDADIVCKGSLSALSNYPLDTNFAAVVAERDSQWWNERSLALGDERIKSGYFNAGFLLINLIQWNQENISENAMNLLSRDDIRKKISYLDQDILNLLFVGKTIFLSEDYNQQFSINYELTKNKEKSYSSRIKSSTIFIHYIGPTKPWHGWAAAYPSTHYFMQAKKHSPWRDEPLIKPITVSNFKYCAKHYFYQGKTYYGIFYFIKYLIKKTIH</sequence>
<evidence type="ECO:0000256" key="5">
    <source>
        <dbReference type="ARBA" id="ARBA00022679"/>
    </source>
</evidence>
<dbReference type="CDD" id="cd04194">
    <property type="entry name" value="GT8_A4GalT_like"/>
    <property type="match status" value="1"/>
</dbReference>
<feature type="domain" description="Glycosyl transferase family 8 C-terminal" evidence="9">
    <location>
        <begin position="282"/>
        <end position="338"/>
    </location>
</feature>
<dbReference type="GO" id="GO:0008918">
    <property type="term" value="F:lipopolysaccharide 3-alpha-galactosyltransferase activity"/>
    <property type="evidence" value="ECO:0007669"/>
    <property type="project" value="InterPro"/>
</dbReference>
<dbReference type="Gene3D" id="3.90.550.10">
    <property type="entry name" value="Spore Coat Polysaccharide Biosynthesis Protein SpsA, Chain A"/>
    <property type="match status" value="1"/>
</dbReference>
<accession>A0A2U1UDF7</accession>
<dbReference type="GO" id="GO:0046872">
    <property type="term" value="F:metal ion binding"/>
    <property type="evidence" value="ECO:0007669"/>
    <property type="project" value="UniProtKB-KW"/>
</dbReference>
<evidence type="ECO:0000256" key="1">
    <source>
        <dbReference type="ARBA" id="ARBA00001946"/>
    </source>
</evidence>
<protein>
    <submittedName>
        <fullName evidence="10">Lipopolysaccharide 3-alpha-galactosyltransferase</fullName>
    </submittedName>
</protein>
<evidence type="ECO:0000313" key="11">
    <source>
        <dbReference type="Proteomes" id="UP000296159"/>
    </source>
</evidence>
<evidence type="ECO:0000256" key="3">
    <source>
        <dbReference type="ARBA" id="ARBA00006351"/>
    </source>
</evidence>
<dbReference type="PANTHER" id="PTHR13778:SF47">
    <property type="entry name" value="LIPOPOLYSACCHARIDE 1,3-GALACTOSYLTRANSFERASE"/>
    <property type="match status" value="1"/>
</dbReference>
<evidence type="ECO:0000256" key="7">
    <source>
        <dbReference type="ARBA" id="ARBA00022842"/>
    </source>
</evidence>
<evidence type="ECO:0000256" key="2">
    <source>
        <dbReference type="ARBA" id="ARBA00004713"/>
    </source>
</evidence>
<dbReference type="InterPro" id="IPR002495">
    <property type="entry name" value="Glyco_trans_8"/>
</dbReference>
<keyword evidence="4 10" id="KW-0328">Glycosyltransferase</keyword>
<reference evidence="10 11" key="1">
    <citation type="submission" date="2018-04" db="EMBL/GenBank/DDBJ databases">
        <title>Brenneria corticis sp.nov.</title>
        <authorList>
            <person name="Li Y."/>
        </authorList>
    </citation>
    <scope>NUCLEOTIDE SEQUENCE [LARGE SCALE GENOMIC DNA]</scope>
    <source>
        <strain evidence="10 11">CFCC 11842</strain>
    </source>
</reference>